<proteinExistence type="predicted"/>
<evidence type="ECO:0000313" key="1">
    <source>
        <dbReference type="EMBL" id="GAA0875707.1"/>
    </source>
</evidence>
<keyword evidence="2" id="KW-1185">Reference proteome</keyword>
<dbReference type="InterPro" id="IPR011747">
    <property type="entry name" value="CHP02241"/>
</dbReference>
<name>A0ABP3Y4J2_9FLAO</name>
<dbReference type="PANTHER" id="PTHR38009">
    <property type="entry name" value="CONSERVED HYPOTHETICAL PHAGE TAIL PROTEIN"/>
    <property type="match status" value="1"/>
</dbReference>
<organism evidence="1 2">
    <name type="scientific">Wandonia haliotis</name>
    <dbReference type="NCBI Taxonomy" id="574963"/>
    <lineage>
        <taxon>Bacteria</taxon>
        <taxon>Pseudomonadati</taxon>
        <taxon>Bacteroidota</taxon>
        <taxon>Flavobacteriia</taxon>
        <taxon>Flavobacteriales</taxon>
        <taxon>Crocinitomicaceae</taxon>
        <taxon>Wandonia</taxon>
    </lineage>
</organism>
<dbReference type="InterPro" id="IPR010667">
    <property type="entry name" value="Phage_T4_Gp19"/>
</dbReference>
<dbReference type="PANTHER" id="PTHR38009:SF1">
    <property type="entry name" value="CONSERVED HYPOTHETICAL PHAGE TAIL PROTEIN"/>
    <property type="match status" value="1"/>
</dbReference>
<protein>
    <submittedName>
        <fullName evidence="1">Phage tail protein</fullName>
    </submittedName>
</protein>
<gene>
    <name evidence="1" type="ORF">GCM10009118_21160</name>
</gene>
<dbReference type="Pfam" id="PF06841">
    <property type="entry name" value="Phage_T4_gp19"/>
    <property type="match status" value="1"/>
</dbReference>
<dbReference type="RefSeq" id="WP_343787475.1">
    <property type="nucleotide sequence ID" value="NZ_BAAAFH010000011.1"/>
</dbReference>
<evidence type="ECO:0000313" key="2">
    <source>
        <dbReference type="Proteomes" id="UP001501126"/>
    </source>
</evidence>
<dbReference type="Proteomes" id="UP001501126">
    <property type="component" value="Unassembled WGS sequence"/>
</dbReference>
<sequence length="145" mass="16347">MAANYPVSVFHFQVEWGGSRVGFTEVSGLDIEIQPIDYREGSYKSYQVTKMPGIPQFTNINLKRGILKGDDEFHQWLATIRLNQVERRDVTISLLNENHEPLMVWTVFNAWPSKVTGPGLNSTSNEVAIEEIELSHEGLTVEAIG</sequence>
<reference evidence="2" key="1">
    <citation type="journal article" date="2019" name="Int. J. Syst. Evol. Microbiol.">
        <title>The Global Catalogue of Microorganisms (GCM) 10K type strain sequencing project: providing services to taxonomists for standard genome sequencing and annotation.</title>
        <authorList>
            <consortium name="The Broad Institute Genomics Platform"/>
            <consortium name="The Broad Institute Genome Sequencing Center for Infectious Disease"/>
            <person name="Wu L."/>
            <person name="Ma J."/>
        </authorList>
    </citation>
    <scope>NUCLEOTIDE SEQUENCE [LARGE SCALE GENOMIC DNA]</scope>
    <source>
        <strain evidence="2">JCM 16083</strain>
    </source>
</reference>
<dbReference type="EMBL" id="BAAAFH010000011">
    <property type="protein sequence ID" value="GAA0875707.1"/>
    <property type="molecule type" value="Genomic_DNA"/>
</dbReference>
<accession>A0ABP3Y4J2</accession>
<comment type="caution">
    <text evidence="1">The sequence shown here is derived from an EMBL/GenBank/DDBJ whole genome shotgun (WGS) entry which is preliminary data.</text>
</comment>
<dbReference type="NCBIfam" id="TIGR02241">
    <property type="entry name" value="conserved hypothetical phage tail region protein"/>
    <property type="match status" value="1"/>
</dbReference>